<dbReference type="AlphaFoldDB" id="A0AAP2XW03"/>
<comment type="caution">
    <text evidence="4">The sequence shown here is derived from an EMBL/GenBank/DDBJ whole genome shotgun (WGS) entry which is preliminary data.</text>
</comment>
<protein>
    <submittedName>
        <fullName evidence="4">MucBP domain-containing protein</fullName>
    </submittedName>
</protein>
<feature type="domain" description="MucBP" evidence="3">
    <location>
        <begin position="289"/>
        <end position="352"/>
    </location>
</feature>
<gene>
    <name evidence="4" type="ORF">MKC95_23135</name>
</gene>
<evidence type="ECO:0000256" key="1">
    <source>
        <dbReference type="ARBA" id="ARBA00022737"/>
    </source>
</evidence>
<dbReference type="InterPro" id="IPR009459">
    <property type="entry name" value="MucBP_dom"/>
</dbReference>
<keyword evidence="1" id="KW-0677">Repeat</keyword>
<feature type="domain" description="MucBP" evidence="3">
    <location>
        <begin position="358"/>
        <end position="427"/>
    </location>
</feature>
<evidence type="ECO:0000313" key="5">
    <source>
        <dbReference type="Proteomes" id="UP001203972"/>
    </source>
</evidence>
<sequence length="566" mass="60321">MLSHMKGALAALALGAALALSPATATPALAQEIPIHYLEDGGVPVSYRYFTLDTSSYPAEKVRFNGKWRDTGWLVYPLSMSSSVTFPEVGIWTAPDGREHPIDMTLGIVDWNGFCIERNGGGSMWIYNLCPSNESQIPTEAISVLGHLSTDAQGNCLSILNATFTFSDGTPVPESFSGVTGFNDIDGWSANPTIRFEHVGLDDGFDGAYLLRDHHLSLSGNGDFFGISEDAGDEKRLDSGLQPLHRLATTWKGGCFTFSFGGNQNSPFHTVFGAPIDTANLKWSLRAICVDDDGKVLRTVEDGRTIRMGSTWDFTPQDIEGYTYMGLAEGSAPLKGTITSANMTDQTVTMRYAKRHTVKAVCIDEDGNTLKEPWVIGDGLLRGDEWDVTPPRIADYAFKAVAPDSAPIRGTVDASTPASQTITLVYEIDDSNLTVTVPTVIPFTMGADGRLTSASSGALQIVNGSNFAIHVSGVSVAKQSPFNIVADAAQAAEDNAVDFQFGVDSALIDAANPTAKAGSYNLAPTGDAGATLTLKAQGDAKNVKRDLSVETKLADITWTFTVGEAG</sequence>
<reference evidence="4" key="1">
    <citation type="journal article" date="2022" name="Clin. Infect. Dis.">
        <title>Association between Clostridium innocuum and antibiotic-associated diarrhea in adults and children: A cross-sectional study and comparative genomics analysis.</title>
        <authorList>
            <person name="Cherny K.E."/>
            <person name="Muscat E.B."/>
            <person name="Balaji A."/>
            <person name="Mukherjee J."/>
            <person name="Ozer E.A."/>
            <person name="Angarone M.P."/>
            <person name="Hauser A.R."/>
            <person name="Sichel J.S."/>
            <person name="Amponsah E."/>
            <person name="Kociolek L.K."/>
        </authorList>
    </citation>
    <scope>NUCLEOTIDE SEQUENCE</scope>
    <source>
        <strain evidence="4">NU1-AC-029v</strain>
    </source>
</reference>
<proteinExistence type="predicted"/>
<evidence type="ECO:0000313" key="4">
    <source>
        <dbReference type="EMBL" id="MCR0235659.1"/>
    </source>
</evidence>
<feature type="signal peptide" evidence="2">
    <location>
        <begin position="1"/>
        <end position="30"/>
    </location>
</feature>
<feature type="chain" id="PRO_5042839407" evidence="2">
    <location>
        <begin position="31"/>
        <end position="566"/>
    </location>
</feature>
<dbReference type="Gene3D" id="3.10.20.320">
    <property type="entry name" value="Putative peptidoglycan bound protein (lpxtg motif)"/>
    <property type="match status" value="2"/>
</dbReference>
<keyword evidence="2" id="KW-0732">Signal</keyword>
<organism evidence="4 5">
    <name type="scientific">Clostridium innocuum</name>
    <dbReference type="NCBI Taxonomy" id="1522"/>
    <lineage>
        <taxon>Bacteria</taxon>
        <taxon>Bacillati</taxon>
        <taxon>Bacillota</taxon>
        <taxon>Clostridia</taxon>
        <taxon>Eubacteriales</taxon>
        <taxon>Clostridiaceae</taxon>
        <taxon>Clostridium</taxon>
    </lineage>
</organism>
<dbReference type="Pfam" id="PF06458">
    <property type="entry name" value="MucBP"/>
    <property type="match status" value="2"/>
</dbReference>
<accession>A0AAP2XW03</accession>
<name>A0AAP2XW03_CLOIN</name>
<dbReference type="Proteomes" id="UP001203972">
    <property type="component" value="Unassembled WGS sequence"/>
</dbReference>
<evidence type="ECO:0000256" key="2">
    <source>
        <dbReference type="SAM" id="SignalP"/>
    </source>
</evidence>
<dbReference type="EMBL" id="JAKTMA010000100">
    <property type="protein sequence ID" value="MCR0235659.1"/>
    <property type="molecule type" value="Genomic_DNA"/>
</dbReference>
<evidence type="ECO:0000259" key="3">
    <source>
        <dbReference type="Pfam" id="PF06458"/>
    </source>
</evidence>